<evidence type="ECO:0000313" key="2">
    <source>
        <dbReference type="Proteomes" id="UP000798808"/>
    </source>
</evidence>
<dbReference type="RefSeq" id="WP_155174074.1">
    <property type="nucleotide sequence ID" value="NZ_BAAAFL010000029.1"/>
</dbReference>
<dbReference type="EMBL" id="SMLW01000611">
    <property type="protein sequence ID" value="MTI27068.1"/>
    <property type="molecule type" value="Genomic_DNA"/>
</dbReference>
<evidence type="ECO:0000313" key="1">
    <source>
        <dbReference type="EMBL" id="MTI27068.1"/>
    </source>
</evidence>
<gene>
    <name evidence="1" type="ORF">E1163_19080</name>
</gene>
<keyword evidence="2" id="KW-1185">Reference proteome</keyword>
<comment type="caution">
    <text evidence="1">The sequence shown here is derived from an EMBL/GenBank/DDBJ whole genome shotgun (WGS) entry which is preliminary data.</text>
</comment>
<evidence type="ECO:0008006" key="3">
    <source>
        <dbReference type="Google" id="ProtNLM"/>
    </source>
</evidence>
<proteinExistence type="predicted"/>
<accession>A0ABW9RSD1</accession>
<reference evidence="1 2" key="1">
    <citation type="submission" date="2019-02" db="EMBL/GenBank/DDBJ databases">
        <authorList>
            <person name="Goldberg S.R."/>
            <person name="Haltli B.A."/>
            <person name="Correa H."/>
            <person name="Russell K.G."/>
        </authorList>
    </citation>
    <scope>NUCLEOTIDE SEQUENCE [LARGE SCALE GENOMIC DNA]</scope>
    <source>
        <strain evidence="1 2">JCM 16186</strain>
    </source>
</reference>
<organism evidence="1 2">
    <name type="scientific">Fulvivirga kasyanovii</name>
    <dbReference type="NCBI Taxonomy" id="396812"/>
    <lineage>
        <taxon>Bacteria</taxon>
        <taxon>Pseudomonadati</taxon>
        <taxon>Bacteroidota</taxon>
        <taxon>Cytophagia</taxon>
        <taxon>Cytophagales</taxon>
        <taxon>Fulvivirgaceae</taxon>
        <taxon>Fulvivirga</taxon>
    </lineage>
</organism>
<sequence length="161" mass="18833">MATMNILFKNVWEKDLDLKERVKKFWNDLNALPDNVSIEDRARQLVFVAVDEDKVIGVTTAHRARIPKLNNNYFYNFRTLVHPRYRIPGLVDKLAVLTRDFLETLYISGQSDCIGLITVIENEQLKQERREAVFPSTKMFFIGQTKAGHHIRLYYFKGAKI</sequence>
<name>A0ABW9RSD1_9BACT</name>
<protein>
    <recommendedName>
        <fullName evidence="3">GNAT family N-acetyltransferase</fullName>
    </recommendedName>
</protein>
<dbReference type="Proteomes" id="UP000798808">
    <property type="component" value="Unassembled WGS sequence"/>
</dbReference>